<dbReference type="GO" id="GO:0000976">
    <property type="term" value="F:transcription cis-regulatory region binding"/>
    <property type="evidence" value="ECO:0007669"/>
    <property type="project" value="TreeGrafter"/>
</dbReference>
<dbReference type="AlphaFoldDB" id="A0A1S1WZ43"/>
<evidence type="ECO:0000259" key="5">
    <source>
        <dbReference type="PROSITE" id="PS50977"/>
    </source>
</evidence>
<comment type="caution">
    <text evidence="6">The sequence shown here is derived from an EMBL/GenBank/DDBJ whole genome shotgun (WGS) entry which is preliminary data.</text>
</comment>
<dbReference type="Proteomes" id="UP000180088">
    <property type="component" value="Unassembled WGS sequence"/>
</dbReference>
<accession>A0A1S1WZ43</accession>
<keyword evidence="3" id="KW-0804">Transcription</keyword>
<dbReference type="OrthoDB" id="8595767at2"/>
<dbReference type="RefSeq" id="WP_071111299.1">
    <property type="nucleotide sequence ID" value="NZ_MKCS01000001.1"/>
</dbReference>
<evidence type="ECO:0000256" key="2">
    <source>
        <dbReference type="ARBA" id="ARBA00023125"/>
    </source>
</evidence>
<dbReference type="STRING" id="1903179.BI347_02940"/>
<reference evidence="8 9" key="1">
    <citation type="submission" date="2016-09" db="EMBL/GenBank/DDBJ databases">
        <title>Chromobacterium muskegensis sp. nov., an insecticidal bacterium isolated from Sphagnum bogs.</title>
        <authorList>
            <person name="Sparks M.E."/>
            <person name="Blackburn M.B."/>
            <person name="Gundersen-Rindal D.E."/>
            <person name="Mitchell A."/>
            <person name="Farrar R."/>
            <person name="Kuhar D."/>
        </authorList>
    </citation>
    <scope>NUCLEOTIDE SEQUENCE [LARGE SCALE GENOMIC DNA]</scope>
    <source>
        <strain evidence="7 9">14B-1</strain>
        <strain evidence="6 8">37-2</strain>
    </source>
</reference>
<dbReference type="GO" id="GO:0003700">
    <property type="term" value="F:DNA-binding transcription factor activity"/>
    <property type="evidence" value="ECO:0007669"/>
    <property type="project" value="TreeGrafter"/>
</dbReference>
<evidence type="ECO:0000313" key="9">
    <source>
        <dbReference type="Proteomes" id="UP000180280"/>
    </source>
</evidence>
<evidence type="ECO:0000313" key="7">
    <source>
        <dbReference type="EMBL" id="OHX21342.1"/>
    </source>
</evidence>
<dbReference type="EMBL" id="MKCS01000001">
    <property type="protein sequence ID" value="OHX12573.1"/>
    <property type="molecule type" value="Genomic_DNA"/>
</dbReference>
<evidence type="ECO:0000256" key="4">
    <source>
        <dbReference type="PROSITE-ProRule" id="PRU00335"/>
    </source>
</evidence>
<keyword evidence="2 4" id="KW-0238">DNA-binding</keyword>
<dbReference type="Gene3D" id="1.10.10.60">
    <property type="entry name" value="Homeodomain-like"/>
    <property type="match status" value="1"/>
</dbReference>
<dbReference type="SUPFAM" id="SSF46689">
    <property type="entry name" value="Homeodomain-like"/>
    <property type="match status" value="1"/>
</dbReference>
<proteinExistence type="predicted"/>
<dbReference type="PANTHER" id="PTHR30055">
    <property type="entry name" value="HTH-TYPE TRANSCRIPTIONAL REGULATOR RUTR"/>
    <property type="match status" value="1"/>
</dbReference>
<keyword evidence="9" id="KW-1185">Reference proteome</keyword>
<evidence type="ECO:0000313" key="6">
    <source>
        <dbReference type="EMBL" id="OHX12573.1"/>
    </source>
</evidence>
<dbReference type="PROSITE" id="PS50977">
    <property type="entry name" value="HTH_TETR_2"/>
    <property type="match status" value="1"/>
</dbReference>
<evidence type="ECO:0000256" key="3">
    <source>
        <dbReference type="ARBA" id="ARBA00023163"/>
    </source>
</evidence>
<feature type="domain" description="HTH tetR-type" evidence="5">
    <location>
        <begin position="6"/>
        <end position="66"/>
    </location>
</feature>
<dbReference type="InterPro" id="IPR009057">
    <property type="entry name" value="Homeodomain-like_sf"/>
</dbReference>
<dbReference type="Proteomes" id="UP000180280">
    <property type="component" value="Unassembled WGS sequence"/>
</dbReference>
<dbReference type="InterPro" id="IPR050109">
    <property type="entry name" value="HTH-type_TetR-like_transc_reg"/>
</dbReference>
<name>A0A1S1WZ43_9NEIS</name>
<feature type="DNA-binding region" description="H-T-H motif" evidence="4">
    <location>
        <begin position="29"/>
        <end position="48"/>
    </location>
</feature>
<organism evidence="6 8">
    <name type="scientific">Chromobacterium sphagni</name>
    <dbReference type="NCBI Taxonomy" id="1903179"/>
    <lineage>
        <taxon>Bacteria</taxon>
        <taxon>Pseudomonadati</taxon>
        <taxon>Pseudomonadota</taxon>
        <taxon>Betaproteobacteria</taxon>
        <taxon>Neisseriales</taxon>
        <taxon>Chromobacteriaceae</taxon>
        <taxon>Chromobacterium</taxon>
    </lineage>
</organism>
<dbReference type="Pfam" id="PF00440">
    <property type="entry name" value="TetR_N"/>
    <property type="match status" value="1"/>
</dbReference>
<dbReference type="Pfam" id="PF14246">
    <property type="entry name" value="TetR_C_7"/>
    <property type="match status" value="1"/>
</dbReference>
<dbReference type="FunFam" id="1.10.10.60:FF:000141">
    <property type="entry name" value="TetR family transcriptional regulator"/>
    <property type="match status" value="1"/>
</dbReference>
<evidence type="ECO:0000313" key="8">
    <source>
        <dbReference type="Proteomes" id="UP000180088"/>
    </source>
</evidence>
<evidence type="ECO:0000256" key="1">
    <source>
        <dbReference type="ARBA" id="ARBA00023015"/>
    </source>
</evidence>
<dbReference type="EMBL" id="MKCT01000001">
    <property type="protein sequence ID" value="OHX21342.1"/>
    <property type="molecule type" value="Genomic_DNA"/>
</dbReference>
<dbReference type="InterPro" id="IPR001647">
    <property type="entry name" value="HTH_TetR"/>
</dbReference>
<sequence>MRTKSESKRQALVAAATEVFIERGYEAASMSEISSRAGGSKATLYNYFSSKEELFLMVMRELTIEMSQGYTRLTSGADLGQSLRSFGEFFIARLFSPELRALHAIVMGAGSRSRVGRLFFENGPKIGWGKLASFLADEMEAGRLRRADPMVAAQHLLGLLQAECQAALMTGMIEELAPEAERPVKVAAAVEVFLAAYGAA</sequence>
<gene>
    <name evidence="7" type="ORF">BI344_02065</name>
    <name evidence="6" type="ORF">BI347_02940</name>
</gene>
<dbReference type="PRINTS" id="PR00455">
    <property type="entry name" value="HTHTETR"/>
</dbReference>
<dbReference type="PANTHER" id="PTHR30055:SF119">
    <property type="entry name" value="NALC"/>
    <property type="match status" value="1"/>
</dbReference>
<keyword evidence="1" id="KW-0805">Transcription regulation</keyword>
<protein>
    <recommendedName>
        <fullName evidence="5">HTH tetR-type domain-containing protein</fullName>
    </recommendedName>
</protein>
<dbReference type="Gene3D" id="1.10.357.10">
    <property type="entry name" value="Tetracycline Repressor, domain 2"/>
    <property type="match status" value="1"/>
</dbReference>
<dbReference type="InterPro" id="IPR039536">
    <property type="entry name" value="TetR_C_Proteobacteria"/>
</dbReference>